<dbReference type="AlphaFoldDB" id="A0A0A9W2Q7"/>
<reference evidence="2" key="1">
    <citation type="journal article" date="2014" name="PLoS ONE">
        <title>Transcriptome-Based Identification of ABC Transporters in the Western Tarnished Plant Bug Lygus hesperus.</title>
        <authorList>
            <person name="Hull J.J."/>
            <person name="Chaney K."/>
            <person name="Geib S.M."/>
            <person name="Fabrick J.A."/>
            <person name="Brent C.S."/>
            <person name="Walsh D."/>
            <person name="Lavine L.C."/>
        </authorList>
    </citation>
    <scope>NUCLEOTIDE SEQUENCE</scope>
</reference>
<reference evidence="2" key="2">
    <citation type="submission" date="2014-07" db="EMBL/GenBank/DDBJ databases">
        <authorList>
            <person name="Hull J."/>
        </authorList>
    </citation>
    <scope>NUCLEOTIDE SEQUENCE</scope>
</reference>
<evidence type="ECO:0000256" key="1">
    <source>
        <dbReference type="SAM" id="MobiDB-lite"/>
    </source>
</evidence>
<dbReference type="EMBL" id="GBHO01042851">
    <property type="protein sequence ID" value="JAG00753.1"/>
    <property type="molecule type" value="Transcribed_RNA"/>
</dbReference>
<name>A0A0A9W2Q7_LYGHE</name>
<organism evidence="2">
    <name type="scientific">Lygus hesperus</name>
    <name type="common">Western plant bug</name>
    <dbReference type="NCBI Taxonomy" id="30085"/>
    <lineage>
        <taxon>Eukaryota</taxon>
        <taxon>Metazoa</taxon>
        <taxon>Ecdysozoa</taxon>
        <taxon>Arthropoda</taxon>
        <taxon>Hexapoda</taxon>
        <taxon>Insecta</taxon>
        <taxon>Pterygota</taxon>
        <taxon>Neoptera</taxon>
        <taxon>Paraneoptera</taxon>
        <taxon>Hemiptera</taxon>
        <taxon>Heteroptera</taxon>
        <taxon>Panheteroptera</taxon>
        <taxon>Cimicomorpha</taxon>
        <taxon>Miridae</taxon>
        <taxon>Mirini</taxon>
        <taxon>Lygus</taxon>
    </lineage>
</organism>
<gene>
    <name evidence="2" type="primary">Jrkl_1</name>
    <name evidence="2" type="ORF">CM83_7878</name>
</gene>
<protein>
    <submittedName>
        <fullName evidence="2">Jerky protein-like protein</fullName>
    </submittedName>
</protein>
<sequence>MIVNCIRMSGESSLWVKIPLMKEAKQRKSVTLRTTYVDVVNDTTSSSNRRKTKPAMTRTMTTAMKTKMTQQRSKTNPKSNNRRREMQRRRRIKNLIRKMSRVDRAGVAACWQE</sequence>
<proteinExistence type="predicted"/>
<feature type="compositionally biased region" description="Low complexity" evidence="1">
    <location>
        <begin position="54"/>
        <end position="72"/>
    </location>
</feature>
<accession>A0A0A9W2Q7</accession>
<feature type="region of interest" description="Disordered" evidence="1">
    <location>
        <begin position="43"/>
        <end position="87"/>
    </location>
</feature>
<evidence type="ECO:0000313" key="2">
    <source>
        <dbReference type="EMBL" id="JAG00753.1"/>
    </source>
</evidence>